<protein>
    <submittedName>
        <fullName evidence="3">DMT family transporter</fullName>
    </submittedName>
</protein>
<keyword evidence="4" id="KW-1185">Reference proteome</keyword>
<proteinExistence type="predicted"/>
<feature type="compositionally biased region" description="Basic and acidic residues" evidence="1">
    <location>
        <begin position="299"/>
        <end position="310"/>
    </location>
</feature>
<dbReference type="PANTHER" id="PTHR40761:SF1">
    <property type="entry name" value="CONSERVED INTEGRAL MEMBRANE ALANINE VALINE AND LEUCINE RICH PROTEIN-RELATED"/>
    <property type="match status" value="1"/>
</dbReference>
<keyword evidence="2" id="KW-0812">Transmembrane</keyword>
<evidence type="ECO:0000313" key="4">
    <source>
        <dbReference type="Proteomes" id="UP001596119"/>
    </source>
</evidence>
<keyword evidence="2" id="KW-0472">Membrane</keyword>
<dbReference type="NCBIfam" id="NF038012">
    <property type="entry name" value="DMT_1"/>
    <property type="match status" value="1"/>
</dbReference>
<feature type="transmembrane region" description="Helical" evidence="2">
    <location>
        <begin position="47"/>
        <end position="73"/>
    </location>
</feature>
<dbReference type="RefSeq" id="WP_379564034.1">
    <property type="nucleotide sequence ID" value="NZ_JBHSQK010000007.1"/>
</dbReference>
<feature type="compositionally biased region" description="Acidic residues" evidence="1">
    <location>
        <begin position="282"/>
        <end position="295"/>
    </location>
</feature>
<dbReference type="SUPFAM" id="SSF103481">
    <property type="entry name" value="Multidrug resistance efflux transporter EmrE"/>
    <property type="match status" value="2"/>
</dbReference>
<gene>
    <name evidence="3" type="ORF">ACFQH9_03320</name>
</gene>
<feature type="transmembrane region" description="Helical" evidence="2">
    <location>
        <begin position="229"/>
        <end position="246"/>
    </location>
</feature>
<name>A0ABW1I0T0_9PSEU</name>
<organism evidence="3 4">
    <name type="scientific">Pseudonocardia lutea</name>
    <dbReference type="NCBI Taxonomy" id="2172015"/>
    <lineage>
        <taxon>Bacteria</taxon>
        <taxon>Bacillati</taxon>
        <taxon>Actinomycetota</taxon>
        <taxon>Actinomycetes</taxon>
        <taxon>Pseudonocardiales</taxon>
        <taxon>Pseudonocardiaceae</taxon>
        <taxon>Pseudonocardia</taxon>
    </lineage>
</organism>
<keyword evidence="2" id="KW-1133">Transmembrane helix</keyword>
<feature type="region of interest" description="Disordered" evidence="1">
    <location>
        <begin position="278"/>
        <end position="310"/>
    </location>
</feature>
<dbReference type="InterPro" id="IPR037185">
    <property type="entry name" value="EmrE-like"/>
</dbReference>
<feature type="transmembrane region" description="Helical" evidence="2">
    <location>
        <begin position="101"/>
        <end position="119"/>
    </location>
</feature>
<feature type="transmembrane region" description="Helical" evidence="2">
    <location>
        <begin position="131"/>
        <end position="150"/>
    </location>
</feature>
<evidence type="ECO:0000256" key="2">
    <source>
        <dbReference type="SAM" id="Phobius"/>
    </source>
</evidence>
<evidence type="ECO:0000256" key="1">
    <source>
        <dbReference type="SAM" id="MobiDB-lite"/>
    </source>
</evidence>
<accession>A0ABW1I0T0</accession>
<reference evidence="4" key="1">
    <citation type="journal article" date="2019" name="Int. J. Syst. Evol. Microbiol.">
        <title>The Global Catalogue of Microorganisms (GCM) 10K type strain sequencing project: providing services to taxonomists for standard genome sequencing and annotation.</title>
        <authorList>
            <consortium name="The Broad Institute Genomics Platform"/>
            <consortium name="The Broad Institute Genome Sequencing Center for Infectious Disease"/>
            <person name="Wu L."/>
            <person name="Ma J."/>
        </authorList>
    </citation>
    <scope>NUCLEOTIDE SEQUENCE [LARGE SCALE GENOMIC DNA]</scope>
    <source>
        <strain evidence="4">CGMCC 4.7397</strain>
    </source>
</reference>
<dbReference type="EMBL" id="JBHSQK010000007">
    <property type="protein sequence ID" value="MFC5947307.1"/>
    <property type="molecule type" value="Genomic_DNA"/>
</dbReference>
<dbReference type="Proteomes" id="UP001596119">
    <property type="component" value="Unassembled WGS sequence"/>
</dbReference>
<dbReference type="Gene3D" id="1.10.3730.20">
    <property type="match status" value="1"/>
</dbReference>
<dbReference type="PANTHER" id="PTHR40761">
    <property type="entry name" value="CONSERVED INTEGRAL MEMBRANE ALANINE VALINE AND LEUCINE RICH PROTEIN-RELATED"/>
    <property type="match status" value="1"/>
</dbReference>
<sequence>MGAVLAVVAAVLNAAASVLQRKAARDEPEDRSFSIGLLFDLVRRPSWLAGIACVIVGFLVQAVALTLAGVAVVQPLLVAELPFTVLLAAWAFGARPGVREWTAIAVLAAGLVLVVVALAPRGGDPVAVPGWTWALGSAGVAVLVGGTVAAGRATTGSPRAGWLGVATGTAFGYVAVLVAAVGAIAGREGASGVLTAWQTWAVVVVGPLSFFLLQTALQAGSLVASQPGFTLMNPLVATAWGVVVFGEQVRGGAWYAMAAAGGAALVLGTFVLVHSPLLGGQDDQDDPDDPDDPDTPGDGGDRGEETAAAR</sequence>
<evidence type="ECO:0000313" key="3">
    <source>
        <dbReference type="EMBL" id="MFC5947307.1"/>
    </source>
</evidence>
<feature type="transmembrane region" description="Helical" evidence="2">
    <location>
        <begin position="197"/>
        <end position="217"/>
    </location>
</feature>
<feature type="transmembrane region" description="Helical" evidence="2">
    <location>
        <begin position="252"/>
        <end position="273"/>
    </location>
</feature>
<feature type="transmembrane region" description="Helical" evidence="2">
    <location>
        <begin position="162"/>
        <end position="185"/>
    </location>
</feature>
<comment type="caution">
    <text evidence="3">The sequence shown here is derived from an EMBL/GenBank/DDBJ whole genome shotgun (WGS) entry which is preliminary data.</text>
</comment>